<reference evidence="1 2" key="1">
    <citation type="submission" date="2018-11" db="EMBL/GenBank/DDBJ databases">
        <authorList>
            <consortium name="Pathogen Informatics"/>
        </authorList>
    </citation>
    <scope>NUCLEOTIDE SEQUENCE [LARGE SCALE GENOMIC DNA]</scope>
</reference>
<sequence>MSSVAYPTFDFPKMPAAGCCSCCCLDAMKNFFPGIFIQDLERSIENTSSNTAENEFIKGLPKDDSWDYELKQP</sequence>
<dbReference type="AlphaFoldDB" id="A0A3P7V9E0"/>
<proteinExistence type="predicted"/>
<dbReference type="Proteomes" id="UP000278807">
    <property type="component" value="Unassembled WGS sequence"/>
</dbReference>
<evidence type="ECO:0000313" key="1">
    <source>
        <dbReference type="EMBL" id="VDO02342.1"/>
    </source>
</evidence>
<gene>
    <name evidence="1" type="ORF">HNAJ_LOCUS6482</name>
</gene>
<evidence type="ECO:0000313" key="2">
    <source>
        <dbReference type="Proteomes" id="UP000278807"/>
    </source>
</evidence>
<dbReference type="EMBL" id="UZAE01007185">
    <property type="protein sequence ID" value="VDO02342.1"/>
    <property type="molecule type" value="Genomic_DNA"/>
</dbReference>
<accession>A0A3P7V9E0</accession>
<keyword evidence="2" id="KW-1185">Reference proteome</keyword>
<name>A0A3P7V9E0_RODNA</name>
<protein>
    <submittedName>
        <fullName evidence="1">Uncharacterized protein</fullName>
    </submittedName>
</protein>
<organism evidence="1 2">
    <name type="scientific">Rodentolepis nana</name>
    <name type="common">Dwarf tapeworm</name>
    <name type="synonym">Hymenolepis nana</name>
    <dbReference type="NCBI Taxonomy" id="102285"/>
    <lineage>
        <taxon>Eukaryota</taxon>
        <taxon>Metazoa</taxon>
        <taxon>Spiralia</taxon>
        <taxon>Lophotrochozoa</taxon>
        <taxon>Platyhelminthes</taxon>
        <taxon>Cestoda</taxon>
        <taxon>Eucestoda</taxon>
        <taxon>Cyclophyllidea</taxon>
        <taxon>Hymenolepididae</taxon>
        <taxon>Rodentolepis</taxon>
    </lineage>
</organism>